<name>A0A6V8M460_9BACT</name>
<dbReference type="EMBL" id="BLTE01000015">
    <property type="protein sequence ID" value="GFK95195.1"/>
    <property type="molecule type" value="Genomic_DNA"/>
</dbReference>
<feature type="transmembrane region" description="Helical" evidence="1">
    <location>
        <begin position="12"/>
        <end position="29"/>
    </location>
</feature>
<dbReference type="AlphaFoldDB" id="A0A6V8M460"/>
<evidence type="ECO:0000313" key="2">
    <source>
        <dbReference type="EMBL" id="GFK95195.1"/>
    </source>
</evidence>
<protein>
    <submittedName>
        <fullName evidence="2">Uncharacterized protein</fullName>
    </submittedName>
</protein>
<organism evidence="2 3">
    <name type="scientific">Fundidesulfovibrio magnetotacticus</name>
    <dbReference type="NCBI Taxonomy" id="2730080"/>
    <lineage>
        <taxon>Bacteria</taxon>
        <taxon>Pseudomonadati</taxon>
        <taxon>Thermodesulfobacteriota</taxon>
        <taxon>Desulfovibrionia</taxon>
        <taxon>Desulfovibrionales</taxon>
        <taxon>Desulfovibrionaceae</taxon>
        <taxon>Fundidesulfovibrio</taxon>
    </lineage>
</organism>
<keyword evidence="1" id="KW-0472">Membrane</keyword>
<keyword evidence="1" id="KW-0812">Transmembrane</keyword>
<dbReference type="Proteomes" id="UP000494245">
    <property type="component" value="Unassembled WGS sequence"/>
</dbReference>
<accession>A0A6V8M460</accession>
<gene>
    <name evidence="2" type="ORF">NNJEOMEG_03053</name>
</gene>
<evidence type="ECO:0000313" key="3">
    <source>
        <dbReference type="Proteomes" id="UP000494245"/>
    </source>
</evidence>
<keyword evidence="1" id="KW-1133">Transmembrane helix</keyword>
<evidence type="ECO:0000256" key="1">
    <source>
        <dbReference type="SAM" id="Phobius"/>
    </source>
</evidence>
<keyword evidence="3" id="KW-1185">Reference proteome</keyword>
<sequence>MLLERHKPPAGYVPAGGFVLFAVAYWGRASPRRVMRPSGRAGRGEWLAT</sequence>
<proteinExistence type="predicted"/>
<comment type="caution">
    <text evidence="2">The sequence shown here is derived from an EMBL/GenBank/DDBJ whole genome shotgun (WGS) entry which is preliminary data.</text>
</comment>
<reference evidence="2 3" key="2">
    <citation type="submission" date="2020-05" db="EMBL/GenBank/DDBJ databases">
        <title>Draft genome sequence of Desulfovibrio sp. strainFSS-1.</title>
        <authorList>
            <person name="Shimoshige H."/>
            <person name="Kobayashi H."/>
            <person name="Maekawa T."/>
        </authorList>
    </citation>
    <scope>NUCLEOTIDE SEQUENCE [LARGE SCALE GENOMIC DNA]</scope>
    <source>
        <strain evidence="2 3">SIID29052-01</strain>
    </source>
</reference>
<reference evidence="2 3" key="1">
    <citation type="submission" date="2020-04" db="EMBL/GenBank/DDBJ databases">
        <authorList>
            <consortium name="Desulfovibrio sp. FSS-1 genome sequencing consortium"/>
            <person name="Shimoshige H."/>
            <person name="Kobayashi H."/>
            <person name="Maekawa T."/>
        </authorList>
    </citation>
    <scope>NUCLEOTIDE SEQUENCE [LARGE SCALE GENOMIC DNA]</scope>
    <source>
        <strain evidence="2 3">SIID29052-01</strain>
    </source>
</reference>